<comment type="caution">
    <text evidence="1">The sequence shown here is derived from an EMBL/GenBank/DDBJ whole genome shotgun (WGS) entry which is preliminary data.</text>
</comment>
<sequence length="41" mass="4495">MLGAVCLLGVPHADNMNMQGDKIAAATKRRLLNSLSFFDFQ</sequence>
<protein>
    <submittedName>
        <fullName evidence="1">Uncharacterized protein</fullName>
    </submittedName>
</protein>
<evidence type="ECO:0000313" key="1">
    <source>
        <dbReference type="EMBL" id="CBI11916.1"/>
    </source>
</evidence>
<proteinExistence type="predicted"/>
<name>E6QXE2_9ZZZZ</name>
<dbReference type="EMBL" id="CABR01000177">
    <property type="protein sequence ID" value="CBI11916.1"/>
    <property type="molecule type" value="Genomic_DNA"/>
</dbReference>
<dbReference type="AlphaFoldDB" id="E6QXE2"/>
<organism evidence="1">
    <name type="scientific">mine drainage metagenome</name>
    <dbReference type="NCBI Taxonomy" id="410659"/>
    <lineage>
        <taxon>unclassified sequences</taxon>
        <taxon>metagenomes</taxon>
        <taxon>ecological metagenomes</taxon>
    </lineage>
</organism>
<gene>
    <name evidence="1" type="ORF">CARN7_2768</name>
</gene>
<accession>E6QXE2</accession>
<reference evidence="1" key="1">
    <citation type="submission" date="2009-10" db="EMBL/GenBank/DDBJ databases">
        <title>Diversity of trophic interactions inside an arsenic-rich microbial ecosystem.</title>
        <authorList>
            <person name="Bertin P.N."/>
            <person name="Heinrich-Salmeron A."/>
            <person name="Pelletier E."/>
            <person name="Goulhen-Chollet F."/>
            <person name="Arsene-Ploetze F."/>
            <person name="Gallien S."/>
            <person name="Calteau A."/>
            <person name="Vallenet D."/>
            <person name="Casiot C."/>
            <person name="Chane-Woon-Ming B."/>
            <person name="Giloteaux L."/>
            <person name="Barakat M."/>
            <person name="Bonnefoy V."/>
            <person name="Bruneel O."/>
            <person name="Chandler M."/>
            <person name="Cleiss J."/>
            <person name="Duran R."/>
            <person name="Elbaz-Poulichet F."/>
            <person name="Fonknechten N."/>
            <person name="Lauga B."/>
            <person name="Mornico D."/>
            <person name="Ortet P."/>
            <person name="Schaeffer C."/>
            <person name="Siguier P."/>
            <person name="Alexander Thil Smith A."/>
            <person name="Van Dorsselaer A."/>
            <person name="Weissenbach J."/>
            <person name="Medigue C."/>
            <person name="Le Paslier D."/>
        </authorList>
    </citation>
    <scope>NUCLEOTIDE SEQUENCE</scope>
</reference>